<comment type="caution">
    <text evidence="2">The sequence shown here is derived from an EMBL/GenBank/DDBJ whole genome shotgun (WGS) entry which is preliminary data.</text>
</comment>
<feature type="region of interest" description="Disordered" evidence="1">
    <location>
        <begin position="1"/>
        <end position="32"/>
    </location>
</feature>
<feature type="compositionally biased region" description="Polar residues" evidence="1">
    <location>
        <begin position="10"/>
        <end position="25"/>
    </location>
</feature>
<gene>
    <name evidence="2" type="ORF">OUZ56_019204</name>
</gene>
<proteinExistence type="predicted"/>
<evidence type="ECO:0000256" key="1">
    <source>
        <dbReference type="SAM" id="MobiDB-lite"/>
    </source>
</evidence>
<protein>
    <submittedName>
        <fullName evidence="2">Uncharacterized protein</fullName>
    </submittedName>
</protein>
<sequence>MCAGSHTAPAETTSNDSSTMSQPQNRMKCPFSDFRDGTIFDSIPEAAAMRHPALTLTNDH</sequence>
<evidence type="ECO:0000313" key="3">
    <source>
        <dbReference type="Proteomes" id="UP001234178"/>
    </source>
</evidence>
<dbReference type="EMBL" id="JAOYFB010000003">
    <property type="protein sequence ID" value="KAK4010060.1"/>
    <property type="molecule type" value="Genomic_DNA"/>
</dbReference>
<name>A0ABQ9ZC10_9CRUS</name>
<organism evidence="2 3">
    <name type="scientific">Daphnia magna</name>
    <dbReference type="NCBI Taxonomy" id="35525"/>
    <lineage>
        <taxon>Eukaryota</taxon>
        <taxon>Metazoa</taxon>
        <taxon>Ecdysozoa</taxon>
        <taxon>Arthropoda</taxon>
        <taxon>Crustacea</taxon>
        <taxon>Branchiopoda</taxon>
        <taxon>Diplostraca</taxon>
        <taxon>Cladocera</taxon>
        <taxon>Anomopoda</taxon>
        <taxon>Daphniidae</taxon>
        <taxon>Daphnia</taxon>
    </lineage>
</organism>
<evidence type="ECO:0000313" key="2">
    <source>
        <dbReference type="EMBL" id="KAK4010060.1"/>
    </source>
</evidence>
<dbReference type="Proteomes" id="UP001234178">
    <property type="component" value="Unassembled WGS sequence"/>
</dbReference>
<accession>A0ABQ9ZC10</accession>
<reference evidence="2 3" key="1">
    <citation type="journal article" date="2023" name="Nucleic Acids Res.">
        <title>The hologenome of Daphnia magna reveals possible DNA methylation and microbiome-mediated evolution of the host genome.</title>
        <authorList>
            <person name="Chaturvedi A."/>
            <person name="Li X."/>
            <person name="Dhandapani V."/>
            <person name="Marshall H."/>
            <person name="Kissane S."/>
            <person name="Cuenca-Cambronero M."/>
            <person name="Asole G."/>
            <person name="Calvet F."/>
            <person name="Ruiz-Romero M."/>
            <person name="Marangio P."/>
            <person name="Guigo R."/>
            <person name="Rago D."/>
            <person name="Mirbahai L."/>
            <person name="Eastwood N."/>
            <person name="Colbourne J.K."/>
            <person name="Zhou J."/>
            <person name="Mallon E."/>
            <person name="Orsini L."/>
        </authorList>
    </citation>
    <scope>NUCLEOTIDE SEQUENCE [LARGE SCALE GENOMIC DNA]</scope>
    <source>
        <strain evidence="2">LRV0_1</strain>
    </source>
</reference>
<keyword evidence="3" id="KW-1185">Reference proteome</keyword>